<evidence type="ECO:0000256" key="7">
    <source>
        <dbReference type="ARBA" id="ARBA00049244"/>
    </source>
</evidence>
<dbReference type="Proteomes" id="UP000199598">
    <property type="component" value="Unassembled WGS sequence"/>
</dbReference>
<feature type="domain" description="DNA polymerase Y-family little finger" evidence="9">
    <location>
        <begin position="235"/>
        <end position="331"/>
    </location>
</feature>
<evidence type="ECO:0000256" key="3">
    <source>
        <dbReference type="ARBA" id="ARBA00011245"/>
    </source>
</evidence>
<dbReference type="SUPFAM" id="SSF56672">
    <property type="entry name" value="DNA/RNA polymerases"/>
    <property type="match status" value="1"/>
</dbReference>
<dbReference type="InterPro" id="IPR017961">
    <property type="entry name" value="DNA_pol_Y-fam_little_finger"/>
</dbReference>
<feature type="domain" description="UmuC" evidence="8">
    <location>
        <begin position="25"/>
        <end position="151"/>
    </location>
</feature>
<proteinExistence type="inferred from homology"/>
<evidence type="ECO:0000256" key="2">
    <source>
        <dbReference type="ARBA" id="ARBA00010945"/>
    </source>
</evidence>
<dbReference type="EMBL" id="FOSK01000012">
    <property type="protein sequence ID" value="SFK94220.1"/>
    <property type="molecule type" value="Genomic_DNA"/>
</dbReference>
<evidence type="ECO:0000256" key="4">
    <source>
        <dbReference type="ARBA" id="ARBA00012417"/>
    </source>
</evidence>
<evidence type="ECO:0000256" key="6">
    <source>
        <dbReference type="ARBA" id="ARBA00025589"/>
    </source>
</evidence>
<dbReference type="Pfam" id="PF11799">
    <property type="entry name" value="IMS_C"/>
    <property type="match status" value="1"/>
</dbReference>
<dbReference type="Gene3D" id="3.40.1170.60">
    <property type="match status" value="1"/>
</dbReference>
<comment type="catalytic activity">
    <reaction evidence="7">
        <text>DNA(n) + a 2'-deoxyribonucleoside 5'-triphosphate = DNA(n+1) + diphosphate</text>
        <dbReference type="Rhea" id="RHEA:22508"/>
        <dbReference type="Rhea" id="RHEA-COMP:17339"/>
        <dbReference type="Rhea" id="RHEA-COMP:17340"/>
        <dbReference type="ChEBI" id="CHEBI:33019"/>
        <dbReference type="ChEBI" id="CHEBI:61560"/>
        <dbReference type="ChEBI" id="CHEBI:173112"/>
        <dbReference type="EC" id="2.7.7.7"/>
    </reaction>
</comment>
<comment type="function">
    <text evidence="6">Poorly processive, error-prone DNA polymerase involved in untargeted mutagenesis. Copies undamaged DNA at stalled replication forks, which arise in vivo from mismatched or misaligned primer ends. These misaligned primers can be extended by PolIV. Exhibits no 3'-5' exonuclease (proofreading) activity. May be involved in translesional synthesis, in conjunction with the beta clamp from PolIII.</text>
</comment>
<dbReference type="PANTHER" id="PTHR35369:SF2">
    <property type="entry name" value="BLR3025 PROTEIN"/>
    <property type="match status" value="1"/>
</dbReference>
<keyword evidence="5" id="KW-0227">DNA damage</keyword>
<evidence type="ECO:0000259" key="9">
    <source>
        <dbReference type="Pfam" id="PF11799"/>
    </source>
</evidence>
<dbReference type="EC" id="2.7.7.7" evidence="4"/>
<dbReference type="Gene3D" id="3.30.70.270">
    <property type="match status" value="1"/>
</dbReference>
<protein>
    <recommendedName>
        <fullName evidence="4">DNA-directed DNA polymerase</fullName>
        <ecNumber evidence="4">2.7.7.7</ecNumber>
    </recommendedName>
</protein>
<gene>
    <name evidence="10" type="ORF">SAMN04488518_11241</name>
</gene>
<organism evidence="10 11">
    <name type="scientific">Pseudovibrio ascidiaceicola</name>
    <dbReference type="NCBI Taxonomy" id="285279"/>
    <lineage>
        <taxon>Bacteria</taxon>
        <taxon>Pseudomonadati</taxon>
        <taxon>Pseudomonadota</taxon>
        <taxon>Alphaproteobacteria</taxon>
        <taxon>Hyphomicrobiales</taxon>
        <taxon>Stappiaceae</taxon>
        <taxon>Pseudovibrio</taxon>
    </lineage>
</organism>
<comment type="cofactor">
    <cofactor evidence="1">
        <name>Mg(2+)</name>
        <dbReference type="ChEBI" id="CHEBI:18420"/>
    </cofactor>
</comment>
<evidence type="ECO:0000256" key="5">
    <source>
        <dbReference type="ARBA" id="ARBA00022763"/>
    </source>
</evidence>
<sequence length="492" mass="55762">MHRRIVSLWFPRLASDRILRINPVEAPFAVTHHEKNMERLYCLNSQAVQQGLVQGMGLSDARALCPDLRTGPANLHADHHFLSALLRWADRYCPWVGFDGNDSLLLDVTGSTHLLGGEEEMLEDIHQRLTHSRLHVRSGLAGTRGAAWAISRYSKGIVPQDKLKIALSPLPVAALRLDDATCTALQRLGLRTIGELMAMPRATISRRFSLDVVRRMDQALGDQSEQIEPEAPKISYAARITFPDPIGLYGDVIAGLERLLNRICNKLKRQESGARALRLICQRVDQAAVQAELRLARPMREAECILPLFERSVRELDAGYGIDQLRLEAFDVEPLPLVQVDANTAHQDSGDALDDLITRLGSRIGLDNIIRFLPAESHVPERAFVEASAAYTSPESKWPRNQGSQRPLRLFSPEPINATSRIPPRKFCWRRMHFSLVKATGPERIAPEWWLDDPSWRSGVRDYWHIETKQGRRLWMFYTPRHPAWFVQGEFA</sequence>
<keyword evidence="11" id="KW-1185">Reference proteome</keyword>
<accession>A0A1I4DND2</accession>
<comment type="caution">
    <text evidence="10">The sequence shown here is derived from an EMBL/GenBank/DDBJ whole genome shotgun (WGS) entry which is preliminary data.</text>
</comment>
<evidence type="ECO:0000313" key="11">
    <source>
        <dbReference type="Proteomes" id="UP000199598"/>
    </source>
</evidence>
<name>A0A1I4DND2_9HYPH</name>
<reference evidence="10 11" key="1">
    <citation type="submission" date="2016-10" db="EMBL/GenBank/DDBJ databases">
        <authorList>
            <person name="Varghese N."/>
            <person name="Submissions S."/>
        </authorList>
    </citation>
    <scope>NUCLEOTIDE SEQUENCE [LARGE SCALE GENOMIC DNA]</scope>
    <source>
        <strain evidence="10 11">DSM 16392</strain>
    </source>
</reference>
<comment type="subunit">
    <text evidence="3">Monomer.</text>
</comment>
<dbReference type="Pfam" id="PF00817">
    <property type="entry name" value="IMS"/>
    <property type="match status" value="1"/>
</dbReference>
<dbReference type="InterPro" id="IPR001126">
    <property type="entry name" value="UmuC"/>
</dbReference>
<dbReference type="InterPro" id="IPR043502">
    <property type="entry name" value="DNA/RNA_pol_sf"/>
</dbReference>
<dbReference type="InterPro" id="IPR050356">
    <property type="entry name" value="SulA_CellDiv_inhibitor"/>
</dbReference>
<comment type="similarity">
    <text evidence="2">Belongs to the DNA polymerase type-Y family.</text>
</comment>
<evidence type="ECO:0000313" key="10">
    <source>
        <dbReference type="EMBL" id="SFK94220.1"/>
    </source>
</evidence>
<dbReference type="InterPro" id="IPR043128">
    <property type="entry name" value="Rev_trsase/Diguanyl_cyclase"/>
</dbReference>
<evidence type="ECO:0000259" key="8">
    <source>
        <dbReference type="Pfam" id="PF00817"/>
    </source>
</evidence>
<dbReference type="RefSeq" id="WP_093522275.1">
    <property type="nucleotide sequence ID" value="NZ_FOSK01000012.1"/>
</dbReference>
<dbReference type="CDD" id="cd03468">
    <property type="entry name" value="PolY_like"/>
    <property type="match status" value="1"/>
</dbReference>
<evidence type="ECO:0000256" key="1">
    <source>
        <dbReference type="ARBA" id="ARBA00001946"/>
    </source>
</evidence>
<dbReference type="PANTHER" id="PTHR35369">
    <property type="entry name" value="BLR3025 PROTEIN-RELATED"/>
    <property type="match status" value="1"/>
</dbReference>